<reference evidence="7" key="2">
    <citation type="journal article" date="2022" name="Microb. Genom.">
        <title>A chromosome-scale genome assembly of the tomato pathogen Cladosporium fulvum reveals a compartmentalized genome architecture and the presence of a dispensable chromosome.</title>
        <authorList>
            <person name="Zaccaron A.Z."/>
            <person name="Chen L.H."/>
            <person name="Samaras A."/>
            <person name="Stergiopoulos I."/>
        </authorList>
    </citation>
    <scope>NUCLEOTIDE SEQUENCE</scope>
    <source>
        <strain evidence="7">Race5_Kim</strain>
    </source>
</reference>
<sequence length="229" mass="25139">MGHPTALPAYRPEDEVSLEGLQHDHDAVLHEKKGSTSIDGADMTRMGKEQELRRNFKFVGIVGFVTILQATWENVLLSNYFGLLNGGTAGVICAEMASMAPTSGGQYHWVSEFAPPSLQKPLSYVVGWCCCLGWIAGVPSCCVQLAGMVTTMVLLVHPNADVNQLWQATLLLFCFIVMAAAFNIFFAQHLPLAEGIILFAHIFGFFVFLLAFWILGEHAPASRVFAEFQ</sequence>
<evidence type="ECO:0000313" key="8">
    <source>
        <dbReference type="Proteomes" id="UP000756132"/>
    </source>
</evidence>
<name>A0A9Q8P3Z2_PASFU</name>
<proteinExistence type="predicted"/>
<protein>
    <submittedName>
        <fullName evidence="7">Uncharacterized protein</fullName>
    </submittedName>
</protein>
<keyword evidence="5 6" id="KW-0472">Membrane</keyword>
<evidence type="ECO:0000256" key="6">
    <source>
        <dbReference type="SAM" id="Phobius"/>
    </source>
</evidence>
<dbReference type="OrthoDB" id="3257095at2759"/>
<dbReference type="Proteomes" id="UP000756132">
    <property type="component" value="Chromosome 1"/>
</dbReference>
<dbReference type="PANTHER" id="PTHR45649">
    <property type="entry name" value="AMINO-ACID PERMEASE BAT1"/>
    <property type="match status" value="1"/>
</dbReference>
<keyword evidence="8" id="KW-1185">Reference proteome</keyword>
<dbReference type="InterPro" id="IPR002293">
    <property type="entry name" value="AA/rel_permease1"/>
</dbReference>
<keyword evidence="4 6" id="KW-1133">Transmembrane helix</keyword>
<dbReference type="GO" id="GO:0016020">
    <property type="term" value="C:membrane"/>
    <property type="evidence" value="ECO:0007669"/>
    <property type="project" value="UniProtKB-SubCell"/>
</dbReference>
<keyword evidence="3 6" id="KW-0812">Transmembrane</keyword>
<evidence type="ECO:0000256" key="3">
    <source>
        <dbReference type="ARBA" id="ARBA00022692"/>
    </source>
</evidence>
<evidence type="ECO:0000313" key="7">
    <source>
        <dbReference type="EMBL" id="UJO12433.1"/>
    </source>
</evidence>
<feature type="transmembrane region" description="Helical" evidence="6">
    <location>
        <begin position="125"/>
        <end position="156"/>
    </location>
</feature>
<dbReference type="GO" id="GO:0022857">
    <property type="term" value="F:transmembrane transporter activity"/>
    <property type="evidence" value="ECO:0007669"/>
    <property type="project" value="InterPro"/>
</dbReference>
<keyword evidence="2" id="KW-0813">Transport</keyword>
<dbReference type="Gene3D" id="1.20.1740.10">
    <property type="entry name" value="Amino acid/polyamine transporter I"/>
    <property type="match status" value="1"/>
</dbReference>
<dbReference type="EMBL" id="CP090163">
    <property type="protein sequence ID" value="UJO12433.1"/>
    <property type="molecule type" value="Genomic_DNA"/>
</dbReference>
<dbReference type="PANTHER" id="PTHR45649:SF2">
    <property type="entry name" value="ACID PERMEASE, PUTATIVE-RELATED"/>
    <property type="match status" value="1"/>
</dbReference>
<reference evidence="7" key="1">
    <citation type="submission" date="2021-12" db="EMBL/GenBank/DDBJ databases">
        <authorList>
            <person name="Zaccaron A."/>
            <person name="Stergiopoulos I."/>
        </authorList>
    </citation>
    <scope>NUCLEOTIDE SEQUENCE</scope>
    <source>
        <strain evidence="7">Race5_Kim</strain>
    </source>
</reference>
<dbReference type="AlphaFoldDB" id="A0A9Q8P3Z2"/>
<gene>
    <name evidence="7" type="ORF">CLAFUR5_00792</name>
</gene>
<feature type="transmembrane region" description="Helical" evidence="6">
    <location>
        <begin position="196"/>
        <end position="215"/>
    </location>
</feature>
<dbReference type="RefSeq" id="XP_047756799.1">
    <property type="nucleotide sequence ID" value="XM_047899940.1"/>
</dbReference>
<organism evidence="7 8">
    <name type="scientific">Passalora fulva</name>
    <name type="common">Tomato leaf mold</name>
    <name type="synonym">Cladosporium fulvum</name>
    <dbReference type="NCBI Taxonomy" id="5499"/>
    <lineage>
        <taxon>Eukaryota</taxon>
        <taxon>Fungi</taxon>
        <taxon>Dikarya</taxon>
        <taxon>Ascomycota</taxon>
        <taxon>Pezizomycotina</taxon>
        <taxon>Dothideomycetes</taxon>
        <taxon>Dothideomycetidae</taxon>
        <taxon>Mycosphaerellales</taxon>
        <taxon>Mycosphaerellaceae</taxon>
        <taxon>Fulvia</taxon>
    </lineage>
</organism>
<dbReference type="GeneID" id="71980670"/>
<evidence type="ECO:0000256" key="2">
    <source>
        <dbReference type="ARBA" id="ARBA00022448"/>
    </source>
</evidence>
<comment type="subcellular location">
    <subcellularLocation>
        <location evidence="1">Membrane</location>
        <topology evidence="1">Multi-pass membrane protein</topology>
    </subcellularLocation>
</comment>
<evidence type="ECO:0000256" key="5">
    <source>
        <dbReference type="ARBA" id="ARBA00023136"/>
    </source>
</evidence>
<evidence type="ECO:0000256" key="1">
    <source>
        <dbReference type="ARBA" id="ARBA00004141"/>
    </source>
</evidence>
<dbReference type="KEGG" id="ffu:CLAFUR5_00792"/>
<evidence type="ECO:0000256" key="4">
    <source>
        <dbReference type="ARBA" id="ARBA00022989"/>
    </source>
</evidence>
<feature type="transmembrane region" description="Helical" evidence="6">
    <location>
        <begin position="168"/>
        <end position="190"/>
    </location>
</feature>
<accession>A0A9Q8P3Z2</accession>
<dbReference type="Pfam" id="PF13520">
    <property type="entry name" value="AA_permease_2"/>
    <property type="match status" value="1"/>
</dbReference>